<proteinExistence type="inferred from homology"/>
<dbReference type="SUPFAM" id="SSF47729">
    <property type="entry name" value="IHF-like DNA-binding proteins"/>
    <property type="match status" value="1"/>
</dbReference>
<dbReference type="InterPro" id="IPR010992">
    <property type="entry name" value="IHF-like_DNA-bd_dom_sf"/>
</dbReference>
<dbReference type="EMBL" id="CP021109">
    <property type="protein sequence ID" value="ARP85963.1"/>
    <property type="molecule type" value="Genomic_DNA"/>
</dbReference>
<evidence type="ECO:0000256" key="10">
    <source>
        <dbReference type="RuleBase" id="RU003941"/>
    </source>
</evidence>
<keyword evidence="6 8" id="KW-0804">Transcription</keyword>
<name>A0A1W6YZE6_9BORD</name>
<dbReference type="GO" id="GO:0006417">
    <property type="term" value="P:regulation of translation"/>
    <property type="evidence" value="ECO:0007669"/>
    <property type="project" value="UniProtKB-UniRule"/>
</dbReference>
<evidence type="ECO:0000256" key="4">
    <source>
        <dbReference type="ARBA" id="ARBA00023015"/>
    </source>
</evidence>
<protein>
    <recommendedName>
        <fullName evidence="2 8">Integration host factor subunit beta</fullName>
        <shortName evidence="8">IHF-beta</shortName>
    </recommendedName>
</protein>
<dbReference type="AlphaFoldDB" id="A0A1W6YZE6"/>
<evidence type="ECO:0000256" key="9">
    <source>
        <dbReference type="RuleBase" id="RU003939"/>
    </source>
</evidence>
<dbReference type="Gene3D" id="4.10.520.10">
    <property type="entry name" value="IHF-like DNA-binding proteins"/>
    <property type="match status" value="1"/>
</dbReference>
<dbReference type="CDD" id="cd13836">
    <property type="entry name" value="IHF_B"/>
    <property type="match status" value="1"/>
</dbReference>
<gene>
    <name evidence="8" type="primary">ihfB</name>
    <name evidence="8" type="synonym">himD</name>
    <name evidence="12" type="ORF">CAL13_06915</name>
</gene>
<dbReference type="HAMAP" id="MF_00381">
    <property type="entry name" value="IHF_beta"/>
    <property type="match status" value="1"/>
</dbReference>
<dbReference type="GO" id="GO:0005694">
    <property type="term" value="C:chromosome"/>
    <property type="evidence" value="ECO:0007669"/>
    <property type="project" value="InterPro"/>
</dbReference>
<evidence type="ECO:0000256" key="2">
    <source>
        <dbReference type="ARBA" id="ARBA00018700"/>
    </source>
</evidence>
<dbReference type="GO" id="GO:0005829">
    <property type="term" value="C:cytosol"/>
    <property type="evidence" value="ECO:0007669"/>
    <property type="project" value="TreeGrafter"/>
</dbReference>
<evidence type="ECO:0000313" key="13">
    <source>
        <dbReference type="Proteomes" id="UP000194139"/>
    </source>
</evidence>
<comment type="subunit">
    <text evidence="8 10">Heterodimer of an alpha and a beta chain.</text>
</comment>
<dbReference type="PANTHER" id="PTHR33175">
    <property type="entry name" value="DNA-BINDING PROTEIN HU"/>
    <property type="match status" value="1"/>
</dbReference>
<evidence type="ECO:0000256" key="8">
    <source>
        <dbReference type="HAMAP-Rule" id="MF_00381"/>
    </source>
</evidence>
<evidence type="ECO:0000256" key="3">
    <source>
        <dbReference type="ARBA" id="ARBA00022845"/>
    </source>
</evidence>
<feature type="region of interest" description="Disordered" evidence="11">
    <location>
        <begin position="54"/>
        <end position="128"/>
    </location>
</feature>
<evidence type="ECO:0000256" key="6">
    <source>
        <dbReference type="ARBA" id="ARBA00023163"/>
    </source>
</evidence>
<keyword evidence="13" id="KW-1185">Reference proteome</keyword>
<dbReference type="Pfam" id="PF00216">
    <property type="entry name" value="Bac_DNA_binding"/>
    <property type="match status" value="1"/>
</dbReference>
<feature type="compositionally biased region" description="Low complexity" evidence="11">
    <location>
        <begin position="102"/>
        <end position="114"/>
    </location>
</feature>
<dbReference type="NCBIfam" id="NF001222">
    <property type="entry name" value="PRK00199.1"/>
    <property type="match status" value="1"/>
</dbReference>
<accession>A0A1W6YZE6</accession>
<dbReference type="Proteomes" id="UP000194139">
    <property type="component" value="Chromosome"/>
</dbReference>
<dbReference type="NCBIfam" id="TIGR00988">
    <property type="entry name" value="hip"/>
    <property type="match status" value="1"/>
</dbReference>
<evidence type="ECO:0000256" key="11">
    <source>
        <dbReference type="SAM" id="MobiDB-lite"/>
    </source>
</evidence>
<dbReference type="InterPro" id="IPR000119">
    <property type="entry name" value="Hist_DNA-bd"/>
</dbReference>
<evidence type="ECO:0000256" key="5">
    <source>
        <dbReference type="ARBA" id="ARBA00023125"/>
    </source>
</evidence>
<sequence>MTKSELIAALAARYPQLAARDTDYAVKTVLDAMAQALAAGQRIEIRGFGSFSLSRRSPRIGRNPKSGEQVLVPGKQVPHFKAGKELRERVDLDGNNNEGAPSSKSSSSDTSSDTVEAAVSGVRAHAML</sequence>
<evidence type="ECO:0000256" key="7">
    <source>
        <dbReference type="ARBA" id="ARBA00023172"/>
    </source>
</evidence>
<dbReference type="GO" id="GO:0030527">
    <property type="term" value="F:structural constituent of chromatin"/>
    <property type="evidence" value="ECO:0007669"/>
    <property type="project" value="InterPro"/>
</dbReference>
<evidence type="ECO:0000256" key="1">
    <source>
        <dbReference type="ARBA" id="ARBA00010529"/>
    </source>
</evidence>
<dbReference type="SMART" id="SM00411">
    <property type="entry name" value="BHL"/>
    <property type="match status" value="1"/>
</dbReference>
<dbReference type="GO" id="GO:0003677">
    <property type="term" value="F:DNA binding"/>
    <property type="evidence" value="ECO:0007669"/>
    <property type="project" value="UniProtKB-UniRule"/>
</dbReference>
<organism evidence="12 13">
    <name type="scientific">Bordetella genomosp. 9</name>
    <dbReference type="NCBI Taxonomy" id="1416803"/>
    <lineage>
        <taxon>Bacteria</taxon>
        <taxon>Pseudomonadati</taxon>
        <taxon>Pseudomonadota</taxon>
        <taxon>Betaproteobacteria</taxon>
        <taxon>Burkholderiales</taxon>
        <taxon>Alcaligenaceae</taxon>
        <taxon>Bordetella</taxon>
    </lineage>
</organism>
<comment type="similarity">
    <text evidence="1 8 9">Belongs to the bacterial histone-like protein family.</text>
</comment>
<keyword evidence="5 8" id="KW-0238">DNA-binding</keyword>
<dbReference type="InterPro" id="IPR005685">
    <property type="entry name" value="IHF_beta"/>
</dbReference>
<comment type="function">
    <text evidence="8 10">This protein is one of the two subunits of integration host factor, a specific DNA-binding protein that functions in genetic recombination as well as in transcriptional and translational control.</text>
</comment>
<keyword evidence="3 8" id="KW-0810">Translation regulation</keyword>
<feature type="compositionally biased region" description="Basic and acidic residues" evidence="11">
    <location>
        <begin position="82"/>
        <end position="92"/>
    </location>
</feature>
<reference evidence="12 13" key="1">
    <citation type="submission" date="2017-05" db="EMBL/GenBank/DDBJ databases">
        <title>Complete and WGS of Bordetella genogroups.</title>
        <authorList>
            <person name="Spilker T."/>
            <person name="LiPuma J."/>
        </authorList>
    </citation>
    <scope>NUCLEOTIDE SEQUENCE [LARGE SCALE GENOMIC DNA]</scope>
    <source>
        <strain evidence="12 13">AU17164</strain>
    </source>
</reference>
<evidence type="ECO:0000313" key="12">
    <source>
        <dbReference type="EMBL" id="ARP85963.1"/>
    </source>
</evidence>
<dbReference type="PANTHER" id="PTHR33175:SF5">
    <property type="entry name" value="INTEGRATION HOST FACTOR SUBUNIT BETA"/>
    <property type="match status" value="1"/>
</dbReference>
<dbReference type="RefSeq" id="WP_232462542.1">
    <property type="nucleotide sequence ID" value="NZ_CP021109.1"/>
</dbReference>
<dbReference type="GO" id="GO:0006310">
    <property type="term" value="P:DNA recombination"/>
    <property type="evidence" value="ECO:0007669"/>
    <property type="project" value="UniProtKB-UniRule"/>
</dbReference>
<dbReference type="PRINTS" id="PR01727">
    <property type="entry name" value="DNABINDINGHU"/>
</dbReference>
<keyword evidence="7 8" id="KW-0233">DNA recombination</keyword>
<dbReference type="GO" id="GO:0006355">
    <property type="term" value="P:regulation of DNA-templated transcription"/>
    <property type="evidence" value="ECO:0007669"/>
    <property type="project" value="UniProtKB-UniRule"/>
</dbReference>
<keyword evidence="4 8" id="KW-0805">Transcription regulation</keyword>